<comment type="caution">
    <text evidence="2">The sequence shown here is derived from an EMBL/GenBank/DDBJ whole genome shotgun (WGS) entry which is preliminary data.</text>
</comment>
<dbReference type="RefSeq" id="WP_152884812.1">
    <property type="nucleotide sequence ID" value="NZ_JBHJTU010000016.1"/>
</dbReference>
<keyword evidence="3" id="KW-1185">Reference proteome</keyword>
<protein>
    <submittedName>
        <fullName evidence="2">Antibiotic biosynthesis monooxygenase</fullName>
    </submittedName>
</protein>
<dbReference type="PANTHER" id="PTHR37811">
    <property type="entry name" value="BLL5343 PROTEIN"/>
    <property type="match status" value="1"/>
</dbReference>
<name>A0A5N8V572_9ACTN</name>
<reference evidence="2 3" key="1">
    <citation type="submission" date="2019-07" db="EMBL/GenBank/DDBJ databases">
        <title>New species of Amycolatopsis and Streptomyces.</title>
        <authorList>
            <person name="Duangmal K."/>
            <person name="Teo W.F.A."/>
            <person name="Lipun K."/>
        </authorList>
    </citation>
    <scope>NUCLEOTIDE SEQUENCE [LARGE SCALE GENOMIC DNA]</scope>
    <source>
        <strain evidence="2 3">NBRC 109810</strain>
    </source>
</reference>
<keyword evidence="2" id="KW-0560">Oxidoreductase</keyword>
<organism evidence="2 3">
    <name type="scientific">Streptomyces adustus</name>
    <dbReference type="NCBI Taxonomy" id="1609272"/>
    <lineage>
        <taxon>Bacteria</taxon>
        <taxon>Bacillati</taxon>
        <taxon>Actinomycetota</taxon>
        <taxon>Actinomycetes</taxon>
        <taxon>Kitasatosporales</taxon>
        <taxon>Streptomycetaceae</taxon>
        <taxon>Streptomyces</taxon>
    </lineage>
</organism>
<dbReference type="Pfam" id="PF03992">
    <property type="entry name" value="ABM"/>
    <property type="match status" value="1"/>
</dbReference>
<proteinExistence type="predicted"/>
<dbReference type="SUPFAM" id="SSF54909">
    <property type="entry name" value="Dimeric alpha+beta barrel"/>
    <property type="match status" value="1"/>
</dbReference>
<evidence type="ECO:0000313" key="2">
    <source>
        <dbReference type="EMBL" id="MPY30307.1"/>
    </source>
</evidence>
<dbReference type="EMBL" id="VJZD01000006">
    <property type="protein sequence ID" value="MPY30307.1"/>
    <property type="molecule type" value="Genomic_DNA"/>
</dbReference>
<dbReference type="OrthoDB" id="9797060at2"/>
<dbReference type="InterPro" id="IPR011008">
    <property type="entry name" value="Dimeric_a/b-barrel"/>
</dbReference>
<dbReference type="InterPro" id="IPR007138">
    <property type="entry name" value="ABM_dom"/>
</dbReference>
<dbReference type="PANTHER" id="PTHR37811:SF2">
    <property type="entry name" value="ABM DOMAIN-CONTAINING PROTEIN"/>
    <property type="match status" value="1"/>
</dbReference>
<dbReference type="InterPro" id="IPR052936">
    <property type="entry name" value="Jasmonate_Hydroxylase-like"/>
</dbReference>
<dbReference type="Proteomes" id="UP000325849">
    <property type="component" value="Unassembled WGS sequence"/>
</dbReference>
<dbReference type="Gene3D" id="3.30.70.100">
    <property type="match status" value="1"/>
</dbReference>
<keyword evidence="2" id="KW-0503">Monooxygenase</keyword>
<sequence length="117" mass="13260">MSDHPEVPVTPVEAFEPPYYVAVFTTVRTPDQSGFPETNARMEELVKDIPGYLGMDHAQNPGGLGITVAYFRDAEALTQWRTHAEHRAAQERGRAEWYESYTLHVAKVERSHGFNRA</sequence>
<accession>A0A5N8V572</accession>
<evidence type="ECO:0000313" key="3">
    <source>
        <dbReference type="Proteomes" id="UP000325849"/>
    </source>
</evidence>
<feature type="domain" description="ABM" evidence="1">
    <location>
        <begin position="18"/>
        <end position="92"/>
    </location>
</feature>
<evidence type="ECO:0000259" key="1">
    <source>
        <dbReference type="Pfam" id="PF03992"/>
    </source>
</evidence>
<dbReference type="AlphaFoldDB" id="A0A5N8V572"/>
<dbReference type="GO" id="GO:0004497">
    <property type="term" value="F:monooxygenase activity"/>
    <property type="evidence" value="ECO:0007669"/>
    <property type="project" value="UniProtKB-KW"/>
</dbReference>
<gene>
    <name evidence="2" type="ORF">FNH09_03000</name>
</gene>